<evidence type="ECO:0000313" key="4">
    <source>
        <dbReference type="EMBL" id="RDL45468.1"/>
    </source>
</evidence>
<feature type="region of interest" description="Disordered" evidence="1">
    <location>
        <begin position="459"/>
        <end position="481"/>
    </location>
</feature>
<organism evidence="4 5">
    <name type="scientific">Marinomonas piezotolerans</name>
    <dbReference type="NCBI Taxonomy" id="2213058"/>
    <lineage>
        <taxon>Bacteria</taxon>
        <taxon>Pseudomonadati</taxon>
        <taxon>Pseudomonadota</taxon>
        <taxon>Gammaproteobacteria</taxon>
        <taxon>Oceanospirillales</taxon>
        <taxon>Oceanospirillaceae</taxon>
        <taxon>Marinomonas</taxon>
    </lineage>
</organism>
<evidence type="ECO:0000313" key="5">
    <source>
        <dbReference type="Proteomes" id="UP000254326"/>
    </source>
</evidence>
<evidence type="ECO:0000256" key="2">
    <source>
        <dbReference type="SAM" id="SignalP"/>
    </source>
</evidence>
<dbReference type="OrthoDB" id="9803927at2"/>
<dbReference type="InterPro" id="IPR011044">
    <property type="entry name" value="Quino_amine_DH_bsu"/>
</dbReference>
<dbReference type="PANTHER" id="PTHR46928">
    <property type="entry name" value="MESENCHYME-SPECIFIC CELL SURFACE GLYCOPROTEIN"/>
    <property type="match status" value="1"/>
</dbReference>
<dbReference type="Gene3D" id="2.130.10.10">
    <property type="entry name" value="YVTN repeat-like/Quinoprotein amine dehydrogenase"/>
    <property type="match status" value="2"/>
</dbReference>
<dbReference type="Pfam" id="PF22494">
    <property type="entry name" value="choice_anch_I"/>
    <property type="match status" value="1"/>
</dbReference>
<feature type="compositionally biased region" description="Basic and acidic residues" evidence="1">
    <location>
        <begin position="463"/>
        <end position="479"/>
    </location>
</feature>
<accession>A0A370UCH8</accession>
<dbReference type="PANTHER" id="PTHR46928:SF1">
    <property type="entry name" value="MESENCHYME-SPECIFIC CELL SURFACE GLYCOPROTEIN"/>
    <property type="match status" value="1"/>
</dbReference>
<sequence length="581" mass="61814">MKSLLNKALAPTALAISVALLAGCQSIEDGKDGINGKDGVGQITSLTRIGRTDSQGFDKSAAEIVAFDKQNKRIFTVNANSGKIDVFNATDLTSLALSETLDLGTMIVNNKSDVSATSEVGAANSIAIHGNLAAIAVEAGTKTDHGWVVFIKLSDLSVQAVVDSGSLPDMVTFTPDGSKVLVAVEGEPIDYTVDPEGRVDIIDVSDFSLKTAGFTDFNVGGSRASELPSKVRVFGQIVDASGKPVRKSTVAEDLEPEYIAVSADSKTAYVSLQEANAIAVVDIANANVSKIFALGFKDHNLLGNELDVSDKDDKVNIKNWPVFGMYQPDSIATYTVNGIDYVVTANEGDSRADWGIAQTDGTKDFAGDPLNVNMEEFRVKDLTLDTTAFPNAATLQSNEQLGRLKVTSQLGDTDSDGSFEELYTYGARSFAIWNASTGELVFDSGNEFERRTAVKYGINFNNDHSENDPDGRSDAKGPEPEAVTVGAINGRTYAFIGLERMGGIFVYDISNPHAPEYVQYVNDRDLTQDPDKVGAAAGDLGPEGFKFVSASDSPNGKPILIVGNEVSGTTSVYQINVTKLQ</sequence>
<protein>
    <submittedName>
        <fullName evidence="4">Alkaline phosphatase</fullName>
    </submittedName>
</protein>
<dbReference type="InterPro" id="IPR052956">
    <property type="entry name" value="Mesenchyme-surface_protein"/>
</dbReference>
<dbReference type="AlphaFoldDB" id="A0A370UCH8"/>
<dbReference type="RefSeq" id="WP_115467501.1">
    <property type="nucleotide sequence ID" value="NZ_QKRA01000002.1"/>
</dbReference>
<dbReference type="EMBL" id="QKRA01000002">
    <property type="protein sequence ID" value="RDL45468.1"/>
    <property type="molecule type" value="Genomic_DNA"/>
</dbReference>
<feature type="signal peptide" evidence="2">
    <location>
        <begin position="1"/>
        <end position="22"/>
    </location>
</feature>
<dbReference type="PROSITE" id="PS51257">
    <property type="entry name" value="PROKAR_LIPOPROTEIN"/>
    <property type="match status" value="1"/>
</dbReference>
<gene>
    <name evidence="4" type="ORF">DN730_06530</name>
</gene>
<dbReference type="NCBIfam" id="NF038117">
    <property type="entry name" value="choice_anch_I"/>
    <property type="match status" value="1"/>
</dbReference>
<keyword evidence="5" id="KW-1185">Reference proteome</keyword>
<keyword evidence="2" id="KW-0732">Signal</keyword>
<name>A0A370UCH8_9GAMM</name>
<dbReference type="InterPro" id="IPR055188">
    <property type="entry name" value="Choice_anch_I"/>
</dbReference>
<evidence type="ECO:0000259" key="3">
    <source>
        <dbReference type="Pfam" id="PF22494"/>
    </source>
</evidence>
<evidence type="ECO:0000256" key="1">
    <source>
        <dbReference type="SAM" id="MobiDB-lite"/>
    </source>
</evidence>
<dbReference type="InterPro" id="IPR015943">
    <property type="entry name" value="WD40/YVTN_repeat-like_dom_sf"/>
</dbReference>
<dbReference type="SUPFAM" id="SSF50969">
    <property type="entry name" value="YVTN repeat-like/Quinoprotein amine dehydrogenase"/>
    <property type="match status" value="1"/>
</dbReference>
<reference evidence="4 5" key="1">
    <citation type="submission" date="2018-06" db="EMBL/GenBank/DDBJ databases">
        <title>Marinomonas sp. YLB-05 draft genome sequence.</title>
        <authorList>
            <person name="Yu L."/>
            <person name="Tang X."/>
        </authorList>
    </citation>
    <scope>NUCLEOTIDE SEQUENCE [LARGE SCALE GENOMIC DNA]</scope>
    <source>
        <strain evidence="4 5">YLB-05</strain>
    </source>
</reference>
<feature type="domain" description="Choice-of-anchor I" evidence="3">
    <location>
        <begin position="60"/>
        <end position="575"/>
    </location>
</feature>
<proteinExistence type="predicted"/>
<feature type="chain" id="PRO_5016563161" evidence="2">
    <location>
        <begin position="23"/>
        <end position="581"/>
    </location>
</feature>
<dbReference type="Proteomes" id="UP000254326">
    <property type="component" value="Unassembled WGS sequence"/>
</dbReference>
<comment type="caution">
    <text evidence="4">The sequence shown here is derived from an EMBL/GenBank/DDBJ whole genome shotgun (WGS) entry which is preliminary data.</text>
</comment>